<dbReference type="Pfam" id="PF06824">
    <property type="entry name" value="Glyco_hydro_125"/>
    <property type="match status" value="1"/>
</dbReference>
<evidence type="ECO:0000313" key="1">
    <source>
        <dbReference type="EMBL" id="KAF2176808.1"/>
    </source>
</evidence>
<keyword evidence="1" id="KW-0378">Hydrolase</keyword>
<dbReference type="InterPro" id="IPR008313">
    <property type="entry name" value="GH125"/>
</dbReference>
<evidence type="ECO:0000313" key="2">
    <source>
        <dbReference type="Proteomes" id="UP000800200"/>
    </source>
</evidence>
<dbReference type="InterPro" id="IPR008928">
    <property type="entry name" value="6-hairpin_glycosidase_sf"/>
</dbReference>
<dbReference type="OrthoDB" id="2386023at2759"/>
<organism evidence="1 2">
    <name type="scientific">Zopfia rhizophila CBS 207.26</name>
    <dbReference type="NCBI Taxonomy" id="1314779"/>
    <lineage>
        <taxon>Eukaryota</taxon>
        <taxon>Fungi</taxon>
        <taxon>Dikarya</taxon>
        <taxon>Ascomycota</taxon>
        <taxon>Pezizomycotina</taxon>
        <taxon>Dothideomycetes</taxon>
        <taxon>Dothideomycetes incertae sedis</taxon>
        <taxon>Zopfiaceae</taxon>
        <taxon>Zopfia</taxon>
    </lineage>
</organism>
<keyword evidence="2" id="KW-1185">Reference proteome</keyword>
<dbReference type="GO" id="GO:0005975">
    <property type="term" value="P:carbohydrate metabolic process"/>
    <property type="evidence" value="ECO:0007669"/>
    <property type="project" value="InterPro"/>
</dbReference>
<dbReference type="InterPro" id="IPR012341">
    <property type="entry name" value="6hp_glycosidase-like_sf"/>
</dbReference>
<dbReference type="Gene3D" id="1.50.10.10">
    <property type="match status" value="1"/>
</dbReference>
<name>A0A6A6DEB4_9PEZI</name>
<reference evidence="1" key="1">
    <citation type="journal article" date="2020" name="Stud. Mycol.">
        <title>101 Dothideomycetes genomes: a test case for predicting lifestyles and emergence of pathogens.</title>
        <authorList>
            <person name="Haridas S."/>
            <person name="Albert R."/>
            <person name="Binder M."/>
            <person name="Bloem J."/>
            <person name="Labutti K."/>
            <person name="Salamov A."/>
            <person name="Andreopoulos B."/>
            <person name="Baker S."/>
            <person name="Barry K."/>
            <person name="Bills G."/>
            <person name="Bluhm B."/>
            <person name="Cannon C."/>
            <person name="Castanera R."/>
            <person name="Culley D."/>
            <person name="Daum C."/>
            <person name="Ezra D."/>
            <person name="Gonzalez J."/>
            <person name="Henrissat B."/>
            <person name="Kuo A."/>
            <person name="Liang C."/>
            <person name="Lipzen A."/>
            <person name="Lutzoni F."/>
            <person name="Magnuson J."/>
            <person name="Mondo S."/>
            <person name="Nolan M."/>
            <person name="Ohm R."/>
            <person name="Pangilinan J."/>
            <person name="Park H.-J."/>
            <person name="Ramirez L."/>
            <person name="Alfaro M."/>
            <person name="Sun H."/>
            <person name="Tritt A."/>
            <person name="Yoshinaga Y."/>
            <person name="Zwiers L.-H."/>
            <person name="Turgeon B."/>
            <person name="Goodwin S."/>
            <person name="Spatafora J."/>
            <person name="Crous P."/>
            <person name="Grigoriev I."/>
        </authorList>
    </citation>
    <scope>NUCLEOTIDE SEQUENCE</scope>
    <source>
        <strain evidence="1">CBS 207.26</strain>
    </source>
</reference>
<protein>
    <submittedName>
        <fullName evidence="1">Glycoside hydrolase family 125 protein</fullName>
    </submittedName>
</protein>
<dbReference type="EMBL" id="ML994700">
    <property type="protein sequence ID" value="KAF2176808.1"/>
    <property type="molecule type" value="Genomic_DNA"/>
</dbReference>
<dbReference type="Proteomes" id="UP000800200">
    <property type="component" value="Unassembled WGS sequence"/>
</dbReference>
<dbReference type="SUPFAM" id="SSF48208">
    <property type="entry name" value="Six-hairpin glycosidases"/>
    <property type="match status" value="1"/>
</dbReference>
<dbReference type="AlphaFoldDB" id="A0A6A6DEB4"/>
<sequence>MKSGTAPLVGKVIDNMNVQMVDKDLARIFENVFPNTLDTTVRWHVDGTDKKKRNTLRSQSLLAQQRRAASRWRGSFCPIFESNDLIPDHITVWHHAQHEEILLNEAVEISVEGESLPANKHPPNILFSLSSSSRSERQTIYNHIPLTVIGCVP</sequence>
<dbReference type="GO" id="GO:0016787">
    <property type="term" value="F:hydrolase activity"/>
    <property type="evidence" value="ECO:0007669"/>
    <property type="project" value="UniProtKB-KW"/>
</dbReference>
<gene>
    <name evidence="1" type="ORF">K469DRAFT_698158</name>
</gene>
<accession>A0A6A6DEB4</accession>
<proteinExistence type="predicted"/>